<dbReference type="Gene3D" id="3.10.450.590">
    <property type="match status" value="1"/>
</dbReference>
<dbReference type="Pfam" id="PF13026">
    <property type="entry name" value="DUF3887"/>
    <property type="match status" value="1"/>
</dbReference>
<dbReference type="InterPro" id="IPR053145">
    <property type="entry name" value="AB_hydrolase_Est10"/>
</dbReference>
<dbReference type="SUPFAM" id="SSF53474">
    <property type="entry name" value="alpha/beta-Hydrolases"/>
    <property type="match status" value="1"/>
</dbReference>
<dbReference type="EMBL" id="CP031305">
    <property type="protein sequence ID" value="QCC53214.1"/>
    <property type="molecule type" value="Genomic_DNA"/>
</dbReference>
<name>A0A4D6HGH2_9EURY</name>
<dbReference type="RefSeq" id="WP_006067908.1">
    <property type="nucleotide sequence ID" value="NZ_CP031305.1"/>
</dbReference>
<dbReference type="PANTHER" id="PTHR43265:SF1">
    <property type="entry name" value="ESTERASE ESTD"/>
    <property type="match status" value="1"/>
</dbReference>
<dbReference type="Gene3D" id="3.40.50.1820">
    <property type="entry name" value="alpha/beta hydrolase"/>
    <property type="match status" value="1"/>
</dbReference>
<evidence type="ECO:0000313" key="3">
    <source>
        <dbReference type="EMBL" id="QCC53214.1"/>
    </source>
</evidence>
<dbReference type="PROSITE" id="PS51257">
    <property type="entry name" value="PROKAR_LIPOPROTEIN"/>
    <property type="match status" value="1"/>
</dbReference>
<evidence type="ECO:0000313" key="5">
    <source>
        <dbReference type="Proteomes" id="UP000296822"/>
    </source>
</evidence>
<dbReference type="KEGG" id="nbg:DV706_01175"/>
<protein>
    <submittedName>
        <fullName evidence="3">Alpha/beta hydrolase</fullName>
    </submittedName>
</protein>
<sequence>MAPLRRRTALTAISTTTAAALAGCTDLLSSDTDEEGEDVDTDKLEDAAATFVDDLANGRFEDIREQFVPEMKSQYASLGQLEQTWMGYTAIGSEFEEIVDTSVTEREGTYTARVSMAFERGDHDLLLAMNEEYQYGEYIPGDEYERPAYVDPDAVSETEVTLETEMDGCSLSGLVTTPADAEGEVPGVVLVHDAGRVTMDSETRATQLFRDLAEGLATRDIATVRYNKRTLECELEDDEYGIDNVAVDDALAAADELRDVDGVDADRLVVVGHGLGGLAAPRIADRDGGLAGVIGLAAPARSFAEVVLEQAEHQATVGDYEWETRAERVDEWSDQIDRITEGEYDADDLLVGYYGSLWNSLAEYDQVAVASSLEVPTYFLQGDRDTRATVEDDLERWASELEGDSSVEVYDGLNHAFMPGEGPVVPFEYDLQNNADERVVDDIVAWIDEL</sequence>
<feature type="domain" description="AB hydrolase-1" evidence="1">
    <location>
        <begin position="188"/>
        <end position="418"/>
    </location>
</feature>
<dbReference type="Proteomes" id="UP000296822">
    <property type="component" value="Chromosome"/>
</dbReference>
<dbReference type="KEGG" id="nbg:DV706_16095"/>
<reference evidence="3 5" key="1">
    <citation type="journal article" date="2019" name="Nat. Commun.">
        <title>A new type of DNA phosphorothioation-based antiviral system in archaea.</title>
        <authorList>
            <person name="Xiong L."/>
            <person name="Liu S."/>
            <person name="Chen S."/>
            <person name="Xiao Y."/>
            <person name="Zhu B."/>
            <person name="Gao Y."/>
            <person name="Zhang Y."/>
            <person name="Chen B."/>
            <person name="Luo J."/>
            <person name="Deng Z."/>
            <person name="Chen X."/>
            <person name="Wang L."/>
            <person name="Chen S."/>
        </authorList>
    </citation>
    <scope>NUCLEOTIDE SEQUENCE [LARGE SCALE GENOMIC DNA]</scope>
    <source>
        <strain evidence="3 5">JCM 10635</strain>
        <plasmid evidence="4 5">unnamed1</plasmid>
    </source>
</reference>
<dbReference type="AlphaFoldDB" id="A0A4D6HGH2"/>
<accession>A0A4D6HGH2</accession>
<dbReference type="Pfam" id="PF12697">
    <property type="entry name" value="Abhydrolase_6"/>
    <property type="match status" value="1"/>
</dbReference>
<proteinExistence type="predicted"/>
<dbReference type="EMBL" id="CP031306">
    <property type="protein sequence ID" value="QCC56093.1"/>
    <property type="molecule type" value="Genomic_DNA"/>
</dbReference>
<gene>
    <name evidence="3" type="ORF">DV706_01175</name>
    <name evidence="4" type="ORF">DV706_16095</name>
</gene>
<dbReference type="PANTHER" id="PTHR43265">
    <property type="entry name" value="ESTERASE ESTD"/>
    <property type="match status" value="1"/>
</dbReference>
<keyword evidence="3" id="KW-0378">Hydrolase</keyword>
<evidence type="ECO:0000313" key="4">
    <source>
        <dbReference type="EMBL" id="QCC56093.1"/>
    </source>
</evidence>
<dbReference type="InterPro" id="IPR024981">
    <property type="entry name" value="DUF3887"/>
</dbReference>
<organism evidence="3 5">
    <name type="scientific">Natronorubrum bangense</name>
    <dbReference type="NCBI Taxonomy" id="61858"/>
    <lineage>
        <taxon>Archaea</taxon>
        <taxon>Methanobacteriati</taxon>
        <taxon>Methanobacteriota</taxon>
        <taxon>Stenosarchaea group</taxon>
        <taxon>Halobacteria</taxon>
        <taxon>Halobacteriales</taxon>
        <taxon>Natrialbaceae</taxon>
        <taxon>Natronorubrum</taxon>
    </lineage>
</organism>
<evidence type="ECO:0000259" key="2">
    <source>
        <dbReference type="Pfam" id="PF13026"/>
    </source>
</evidence>
<keyword evidence="4" id="KW-0614">Plasmid</keyword>
<evidence type="ECO:0000259" key="1">
    <source>
        <dbReference type="Pfam" id="PF12697"/>
    </source>
</evidence>
<dbReference type="Proteomes" id="UP000296822">
    <property type="component" value="Plasmid unnamed1"/>
</dbReference>
<feature type="domain" description="DUF3887" evidence="2">
    <location>
        <begin position="48"/>
        <end position="133"/>
    </location>
</feature>
<dbReference type="InterPro" id="IPR000073">
    <property type="entry name" value="AB_hydrolase_1"/>
</dbReference>
<dbReference type="InterPro" id="IPR029058">
    <property type="entry name" value="AB_hydrolase_fold"/>
</dbReference>
<dbReference type="GO" id="GO:0052689">
    <property type="term" value="F:carboxylic ester hydrolase activity"/>
    <property type="evidence" value="ECO:0007669"/>
    <property type="project" value="TreeGrafter"/>
</dbReference>
<geneLocation type="plasmid" evidence="4">
    <name>unnamed1</name>
</geneLocation>
<dbReference type="GeneID" id="39852793"/>